<dbReference type="Gene3D" id="3.90.226.10">
    <property type="entry name" value="2-enoyl-CoA Hydratase, Chain A, domain 1"/>
    <property type="match status" value="1"/>
</dbReference>
<evidence type="ECO:0000313" key="5">
    <source>
        <dbReference type="Proteomes" id="UP000278143"/>
    </source>
</evidence>
<dbReference type="SUPFAM" id="SSF52096">
    <property type="entry name" value="ClpP/crotonase"/>
    <property type="match status" value="1"/>
</dbReference>
<dbReference type="InterPro" id="IPR014748">
    <property type="entry name" value="Enoyl-CoA_hydra_C"/>
</dbReference>
<dbReference type="EMBL" id="KZ990323">
    <property type="protein sequence ID" value="RKP24292.1"/>
    <property type="molecule type" value="Genomic_DNA"/>
</dbReference>
<sequence>MAPPVVPSFAPLLVELVPLSPSSDYGYLAVIRFNRPDRANALSPEAYLAWSNALTWTADTEEVRAVILTGNGRFYCSGQELSLPSKQSMAGDEFEQTLRRRARVTEQLVGKFIDFPKLLVAAVNGPAYGFGVTHLALCDAVYATEEATFRTPFMELGFCAEGCSSVLFPRQGEGQACHAAQLMGRQFSAKTMAECQFVSQVLPSDRFLQHVLDIVVPAARYPIQAVRQSKALIMSAEERAFLHEVNRREMALLVERMLSEECHNAMIKFLATMQKRTRKQASPASSSKL</sequence>
<dbReference type="Gene3D" id="1.10.12.10">
    <property type="entry name" value="Lyase 2-enoyl-coa Hydratase, Chain A, domain 2"/>
    <property type="match status" value="1"/>
</dbReference>
<dbReference type="InterPro" id="IPR001753">
    <property type="entry name" value="Enoyl-CoA_hydra/iso"/>
</dbReference>
<dbReference type="GO" id="GO:0005777">
    <property type="term" value="C:peroxisome"/>
    <property type="evidence" value="ECO:0007669"/>
    <property type="project" value="UniProtKB-SubCell"/>
</dbReference>
<dbReference type="PANTHER" id="PTHR43684">
    <property type="match status" value="1"/>
</dbReference>
<dbReference type="InterPro" id="IPR051053">
    <property type="entry name" value="ECH/Chromodomain_protein"/>
</dbReference>
<dbReference type="CDD" id="cd06558">
    <property type="entry name" value="crotonase-like"/>
    <property type="match status" value="1"/>
</dbReference>
<evidence type="ECO:0000256" key="2">
    <source>
        <dbReference type="ARBA" id="ARBA00023140"/>
    </source>
</evidence>
<reference evidence="5" key="1">
    <citation type="journal article" date="2018" name="Nat. Microbiol.">
        <title>Leveraging single-cell genomics to expand the fungal tree of life.</title>
        <authorList>
            <person name="Ahrendt S.R."/>
            <person name="Quandt C.A."/>
            <person name="Ciobanu D."/>
            <person name="Clum A."/>
            <person name="Salamov A."/>
            <person name="Andreopoulos B."/>
            <person name="Cheng J.F."/>
            <person name="Woyke T."/>
            <person name="Pelin A."/>
            <person name="Henrissat B."/>
            <person name="Reynolds N.K."/>
            <person name="Benny G.L."/>
            <person name="Smith M.E."/>
            <person name="James T.Y."/>
            <person name="Grigoriev I.V."/>
        </authorList>
    </citation>
    <scope>NUCLEOTIDE SEQUENCE [LARGE SCALE GENOMIC DNA]</scope>
    <source>
        <strain evidence="5">Benny S71-1</strain>
    </source>
</reference>
<keyword evidence="3" id="KW-0413">Isomerase</keyword>
<dbReference type="OrthoDB" id="448450at2759"/>
<organism evidence="4 5">
    <name type="scientific">Syncephalis pseudoplumigaleata</name>
    <dbReference type="NCBI Taxonomy" id="1712513"/>
    <lineage>
        <taxon>Eukaryota</taxon>
        <taxon>Fungi</taxon>
        <taxon>Fungi incertae sedis</taxon>
        <taxon>Zoopagomycota</taxon>
        <taxon>Zoopagomycotina</taxon>
        <taxon>Zoopagomycetes</taxon>
        <taxon>Zoopagales</taxon>
        <taxon>Piptocephalidaceae</taxon>
        <taxon>Syncephalis</taxon>
    </lineage>
</organism>
<dbReference type="Proteomes" id="UP000278143">
    <property type="component" value="Unassembled WGS sequence"/>
</dbReference>
<protein>
    <recommendedName>
        <fullName evidence="6">ClpP/crotonase-like domain-containing protein</fullName>
    </recommendedName>
</protein>
<dbReference type="AlphaFoldDB" id="A0A4P9YXN3"/>
<name>A0A4P9YXN3_9FUNG</name>
<keyword evidence="2" id="KW-0576">Peroxisome</keyword>
<gene>
    <name evidence="4" type="ORF">SYNPS1DRAFT_17423</name>
</gene>
<evidence type="ECO:0008006" key="6">
    <source>
        <dbReference type="Google" id="ProtNLM"/>
    </source>
</evidence>
<dbReference type="GO" id="GO:0004165">
    <property type="term" value="F:delta(3)-delta(2)-enoyl-CoA isomerase activity"/>
    <property type="evidence" value="ECO:0007669"/>
    <property type="project" value="UniProtKB-ARBA"/>
</dbReference>
<proteinExistence type="predicted"/>
<evidence type="ECO:0000256" key="3">
    <source>
        <dbReference type="ARBA" id="ARBA00023235"/>
    </source>
</evidence>
<dbReference type="Pfam" id="PF00378">
    <property type="entry name" value="ECH_1"/>
    <property type="match status" value="1"/>
</dbReference>
<dbReference type="InterPro" id="IPR029045">
    <property type="entry name" value="ClpP/crotonase-like_dom_sf"/>
</dbReference>
<accession>A0A4P9YXN3</accession>
<keyword evidence="5" id="KW-1185">Reference proteome</keyword>
<evidence type="ECO:0000256" key="1">
    <source>
        <dbReference type="ARBA" id="ARBA00004275"/>
    </source>
</evidence>
<dbReference type="PANTHER" id="PTHR43684:SF1">
    <property type="entry name" value="ENOYL-COA DELTA ISOMERASE 2"/>
    <property type="match status" value="1"/>
</dbReference>
<evidence type="ECO:0000313" key="4">
    <source>
        <dbReference type="EMBL" id="RKP24292.1"/>
    </source>
</evidence>
<comment type="subcellular location">
    <subcellularLocation>
        <location evidence="1">Peroxisome</location>
    </subcellularLocation>
</comment>